<evidence type="ECO:0000313" key="1">
    <source>
        <dbReference type="Ensembl" id="ENSSDAP00000015054.1"/>
    </source>
</evidence>
<evidence type="ECO:0000313" key="2">
    <source>
        <dbReference type="Proteomes" id="UP000694422"/>
    </source>
</evidence>
<reference evidence="1" key="2">
    <citation type="submission" date="2025-09" db="UniProtKB">
        <authorList>
            <consortium name="Ensembl"/>
        </authorList>
    </citation>
    <scope>IDENTIFICATION</scope>
</reference>
<dbReference type="AlphaFoldDB" id="A0A8C9Q1I0"/>
<dbReference type="Ensembl" id="ENSSDAT00000017077.1">
    <property type="protein sequence ID" value="ENSSDAP00000015054.1"/>
    <property type="gene ID" value="ENSSDAG00000013582.1"/>
</dbReference>
<proteinExistence type="predicted"/>
<protein>
    <submittedName>
        <fullName evidence="1">Uncharacterized protein</fullName>
    </submittedName>
</protein>
<dbReference type="Proteomes" id="UP000694422">
    <property type="component" value="Unplaced"/>
</dbReference>
<keyword evidence="2" id="KW-1185">Reference proteome</keyword>
<dbReference type="Gene3D" id="2.130.10.10">
    <property type="entry name" value="YVTN repeat-like/Quinoprotein amine dehydrogenase"/>
    <property type="match status" value="1"/>
</dbReference>
<sequence>MGRRRAPELYRAPFPLYALQVDPSAGLLIAAGGGGAAKTGIKNGVVRARGQ</sequence>
<dbReference type="InterPro" id="IPR015943">
    <property type="entry name" value="WD40/YVTN_repeat-like_dom_sf"/>
</dbReference>
<organism evidence="1 2">
    <name type="scientific">Spermophilus dauricus</name>
    <name type="common">Daurian ground squirrel</name>
    <dbReference type="NCBI Taxonomy" id="99837"/>
    <lineage>
        <taxon>Eukaryota</taxon>
        <taxon>Metazoa</taxon>
        <taxon>Chordata</taxon>
        <taxon>Craniata</taxon>
        <taxon>Vertebrata</taxon>
        <taxon>Euteleostomi</taxon>
        <taxon>Mammalia</taxon>
        <taxon>Eutheria</taxon>
        <taxon>Euarchontoglires</taxon>
        <taxon>Glires</taxon>
        <taxon>Rodentia</taxon>
        <taxon>Sciuromorpha</taxon>
        <taxon>Sciuridae</taxon>
        <taxon>Xerinae</taxon>
        <taxon>Marmotini</taxon>
        <taxon>Spermophilus</taxon>
    </lineage>
</organism>
<name>A0A8C9Q1I0_SPEDA</name>
<accession>A0A8C9Q1I0</accession>
<reference evidence="1" key="1">
    <citation type="submission" date="2025-08" db="UniProtKB">
        <authorList>
            <consortium name="Ensembl"/>
        </authorList>
    </citation>
    <scope>IDENTIFICATION</scope>
</reference>